<dbReference type="RefSeq" id="WP_106091658.1">
    <property type="nucleotide sequence ID" value="NZ_PVNL01000097.1"/>
</dbReference>
<comment type="caution">
    <text evidence="3">The sequence shown here is derived from an EMBL/GenBank/DDBJ whole genome shotgun (WGS) entry which is preliminary data.</text>
</comment>
<gene>
    <name evidence="3" type="ORF">ENSA7_47380</name>
</gene>
<accession>A0A2S9YJ31</accession>
<dbReference type="OrthoDB" id="5510194at2"/>
<evidence type="ECO:0000256" key="1">
    <source>
        <dbReference type="SAM" id="MobiDB-lite"/>
    </source>
</evidence>
<feature type="compositionally biased region" description="Low complexity" evidence="1">
    <location>
        <begin position="50"/>
        <end position="65"/>
    </location>
</feature>
<dbReference type="Proteomes" id="UP000238823">
    <property type="component" value="Unassembled WGS sequence"/>
</dbReference>
<protein>
    <submittedName>
        <fullName evidence="3">Uncharacterized protein</fullName>
    </submittedName>
</protein>
<dbReference type="PROSITE" id="PS51257">
    <property type="entry name" value="PROKAR_LIPOPROTEIN"/>
    <property type="match status" value="1"/>
</dbReference>
<evidence type="ECO:0000313" key="3">
    <source>
        <dbReference type="EMBL" id="PRQ05109.1"/>
    </source>
</evidence>
<sequence length="273" mass="27833">MLRSTSAPFLLLSLLTVSFGCQTTGSEAGDEQPETGSAGDGDGDGDPGDGDPTSDTNTNTTGDPTFNCDPSEPAPCPDGQKCTVLTSTSVPIYDCVPDDGALLPFDPCTPAPGTGQDQCPAGHTCIPNTPDSPMGLCLELCGVDDDCEFALCGTPPGLQVPVCAAICDPLAPLCPDLQVCQRVRQSNFVCQYPGMGDVGSTSEPCNSVNDSGCAEGFVCETGGIIPDCTEPSCCTALCDLADADTCQSPMVCGEIPLDPQPGLENVGACYVPQ</sequence>
<dbReference type="EMBL" id="PVNL01000097">
    <property type="protein sequence ID" value="PRQ05109.1"/>
    <property type="molecule type" value="Genomic_DNA"/>
</dbReference>
<reference evidence="3 4" key="1">
    <citation type="submission" date="2018-03" db="EMBL/GenBank/DDBJ databases">
        <title>Draft Genome Sequences of the Obligatory Marine Myxobacteria Enhygromyxa salina SWB007.</title>
        <authorList>
            <person name="Poehlein A."/>
            <person name="Moghaddam J.A."/>
            <person name="Harms H."/>
            <person name="Alanjari M."/>
            <person name="Koenig G.M."/>
            <person name="Daniel R."/>
            <person name="Schaeberle T.F."/>
        </authorList>
    </citation>
    <scope>NUCLEOTIDE SEQUENCE [LARGE SCALE GENOMIC DNA]</scope>
    <source>
        <strain evidence="3 4">SWB007</strain>
    </source>
</reference>
<organism evidence="3 4">
    <name type="scientific">Enhygromyxa salina</name>
    <dbReference type="NCBI Taxonomy" id="215803"/>
    <lineage>
        <taxon>Bacteria</taxon>
        <taxon>Pseudomonadati</taxon>
        <taxon>Myxococcota</taxon>
        <taxon>Polyangia</taxon>
        <taxon>Nannocystales</taxon>
        <taxon>Nannocystaceae</taxon>
        <taxon>Enhygromyxa</taxon>
    </lineage>
</organism>
<keyword evidence="2" id="KW-0732">Signal</keyword>
<name>A0A2S9YJ31_9BACT</name>
<evidence type="ECO:0000256" key="2">
    <source>
        <dbReference type="SAM" id="SignalP"/>
    </source>
</evidence>
<proteinExistence type="predicted"/>
<dbReference type="AlphaFoldDB" id="A0A2S9YJ31"/>
<feature type="signal peptide" evidence="2">
    <location>
        <begin position="1"/>
        <end position="28"/>
    </location>
</feature>
<feature type="chain" id="PRO_5015461215" evidence="2">
    <location>
        <begin position="29"/>
        <end position="273"/>
    </location>
</feature>
<evidence type="ECO:0000313" key="4">
    <source>
        <dbReference type="Proteomes" id="UP000238823"/>
    </source>
</evidence>
<feature type="region of interest" description="Disordered" evidence="1">
    <location>
        <begin position="23"/>
        <end position="70"/>
    </location>
</feature>